<feature type="transmembrane region" description="Helical" evidence="1">
    <location>
        <begin position="185"/>
        <end position="205"/>
    </location>
</feature>
<feature type="transmembrane region" description="Helical" evidence="1">
    <location>
        <begin position="217"/>
        <end position="239"/>
    </location>
</feature>
<name>A0ABQ3UVG3_9CHLR</name>
<keyword evidence="3" id="KW-0808">Transferase</keyword>
<evidence type="ECO:0000313" key="4">
    <source>
        <dbReference type="Proteomes" id="UP000654345"/>
    </source>
</evidence>
<proteinExistence type="predicted"/>
<dbReference type="GO" id="GO:0016746">
    <property type="term" value="F:acyltransferase activity"/>
    <property type="evidence" value="ECO:0007669"/>
    <property type="project" value="UniProtKB-KW"/>
</dbReference>
<dbReference type="InterPro" id="IPR050623">
    <property type="entry name" value="Glucan_succinyl_AcylTrfase"/>
</dbReference>
<dbReference type="Pfam" id="PF01757">
    <property type="entry name" value="Acyl_transf_3"/>
    <property type="match status" value="1"/>
</dbReference>
<feature type="transmembrane region" description="Helical" evidence="1">
    <location>
        <begin position="348"/>
        <end position="372"/>
    </location>
</feature>
<dbReference type="PANTHER" id="PTHR36927">
    <property type="entry name" value="BLR4337 PROTEIN"/>
    <property type="match status" value="1"/>
</dbReference>
<keyword evidence="1" id="KW-0472">Membrane</keyword>
<feature type="transmembrane region" description="Helical" evidence="1">
    <location>
        <begin position="322"/>
        <end position="342"/>
    </location>
</feature>
<keyword evidence="4" id="KW-1185">Reference proteome</keyword>
<sequence>MNTAHKEAQKTQRLYYFDWLRTLAFVFVVLIHCVEMFHDLYQARNAPGLQNDALAAFLPALTQWCMALYFLLAGASTWFALKRKSPAEFVRERFSRLFMPLASGFVLLFPLQAYVTMVSNNSYQDSLFAFYPYFLSEILLRGKLYLIILYIHHLWFLAYLLGFSLLTLPLCLLLRSARGQTWTACLGNCPGGLLTLAFPLLLLRLTLLPAFPEYCSLADASCWLLTYMYGYMLFANSSIQQMLRQQGRQALALSMLCFGTLLALWCMGLLRGELLIPRYTLNSMLYQATQCIALWSSLIAMLALGGIYMNRTCPLLKYSSSASFHWYLLHFPIVVISAYYILRLPLPAWCAFSLIGASSFLVTFLLADLMALHRQGLRQVYSSLSSFQLAISPSE</sequence>
<evidence type="ECO:0000256" key="1">
    <source>
        <dbReference type="SAM" id="Phobius"/>
    </source>
</evidence>
<keyword evidence="1" id="KW-0812">Transmembrane</keyword>
<organism evidence="3 4">
    <name type="scientific">Ktedonobacter robiniae</name>
    <dbReference type="NCBI Taxonomy" id="2778365"/>
    <lineage>
        <taxon>Bacteria</taxon>
        <taxon>Bacillati</taxon>
        <taxon>Chloroflexota</taxon>
        <taxon>Ktedonobacteria</taxon>
        <taxon>Ktedonobacterales</taxon>
        <taxon>Ktedonobacteraceae</taxon>
        <taxon>Ktedonobacter</taxon>
    </lineage>
</organism>
<evidence type="ECO:0000313" key="3">
    <source>
        <dbReference type="EMBL" id="GHO56582.1"/>
    </source>
</evidence>
<keyword evidence="3" id="KW-0012">Acyltransferase</keyword>
<feature type="transmembrane region" description="Helical" evidence="1">
    <location>
        <begin position="61"/>
        <end position="81"/>
    </location>
</feature>
<reference evidence="3 4" key="1">
    <citation type="journal article" date="2021" name="Int. J. Syst. Evol. Microbiol.">
        <title>Reticulibacter mediterranei gen. nov., sp. nov., within the new family Reticulibacteraceae fam. nov., and Ktedonospora formicarum gen. nov., sp. nov., Ktedonobacter robiniae sp. nov., Dictyobacter formicarum sp. nov. and Dictyobacter arantiisoli sp. nov., belonging to the class Ktedonobacteria.</title>
        <authorList>
            <person name="Yabe S."/>
            <person name="Zheng Y."/>
            <person name="Wang C.M."/>
            <person name="Sakai Y."/>
            <person name="Abe K."/>
            <person name="Yokota A."/>
            <person name="Donadio S."/>
            <person name="Cavaletti L."/>
            <person name="Monciardini P."/>
        </authorList>
    </citation>
    <scope>NUCLEOTIDE SEQUENCE [LARGE SCALE GENOMIC DNA]</scope>
    <source>
        <strain evidence="3 4">SOSP1-30</strain>
    </source>
</reference>
<dbReference type="Proteomes" id="UP000654345">
    <property type="component" value="Unassembled WGS sequence"/>
</dbReference>
<gene>
    <name evidence="3" type="ORF">KSB_50570</name>
</gene>
<feature type="transmembrane region" description="Helical" evidence="1">
    <location>
        <begin position="93"/>
        <end position="115"/>
    </location>
</feature>
<dbReference type="InterPro" id="IPR002656">
    <property type="entry name" value="Acyl_transf_3_dom"/>
</dbReference>
<comment type="caution">
    <text evidence="3">The sequence shown here is derived from an EMBL/GenBank/DDBJ whole genome shotgun (WGS) entry which is preliminary data.</text>
</comment>
<accession>A0ABQ3UVG3</accession>
<feature type="domain" description="Acyltransferase 3" evidence="2">
    <location>
        <begin position="15"/>
        <end position="367"/>
    </location>
</feature>
<keyword evidence="1" id="KW-1133">Transmembrane helix</keyword>
<feature type="transmembrane region" description="Helical" evidence="1">
    <location>
        <begin position="251"/>
        <end position="272"/>
    </location>
</feature>
<feature type="transmembrane region" description="Helical" evidence="1">
    <location>
        <begin position="144"/>
        <end position="173"/>
    </location>
</feature>
<feature type="transmembrane region" description="Helical" evidence="1">
    <location>
        <begin position="20"/>
        <end position="41"/>
    </location>
</feature>
<evidence type="ECO:0000259" key="2">
    <source>
        <dbReference type="Pfam" id="PF01757"/>
    </source>
</evidence>
<dbReference type="PANTHER" id="PTHR36927:SF3">
    <property type="entry name" value="GLUCANS BIOSYNTHESIS PROTEIN C"/>
    <property type="match status" value="1"/>
</dbReference>
<dbReference type="EMBL" id="BNJG01000002">
    <property type="protein sequence ID" value="GHO56582.1"/>
    <property type="molecule type" value="Genomic_DNA"/>
</dbReference>
<feature type="transmembrane region" description="Helical" evidence="1">
    <location>
        <begin position="292"/>
        <end position="310"/>
    </location>
</feature>
<protein>
    <submittedName>
        <fullName evidence="3">Acyltransferase</fullName>
    </submittedName>
</protein>
<dbReference type="RefSeq" id="WP_201373058.1">
    <property type="nucleotide sequence ID" value="NZ_BNJG01000002.1"/>
</dbReference>